<evidence type="ECO:0000313" key="3">
    <source>
        <dbReference type="Proteomes" id="UP000000305"/>
    </source>
</evidence>
<dbReference type="Proteomes" id="UP000000305">
    <property type="component" value="Unassembled WGS sequence"/>
</dbReference>
<dbReference type="HOGENOM" id="CLU_1373491_0_0_1"/>
<organism evidence="2 3">
    <name type="scientific">Daphnia pulex</name>
    <name type="common">Water flea</name>
    <dbReference type="NCBI Taxonomy" id="6669"/>
    <lineage>
        <taxon>Eukaryota</taxon>
        <taxon>Metazoa</taxon>
        <taxon>Ecdysozoa</taxon>
        <taxon>Arthropoda</taxon>
        <taxon>Crustacea</taxon>
        <taxon>Branchiopoda</taxon>
        <taxon>Diplostraca</taxon>
        <taxon>Cladocera</taxon>
        <taxon>Anomopoda</taxon>
        <taxon>Daphniidae</taxon>
        <taxon>Daphnia</taxon>
    </lineage>
</organism>
<accession>E9H6M9</accession>
<evidence type="ECO:0000256" key="1">
    <source>
        <dbReference type="SAM" id="MobiDB-lite"/>
    </source>
</evidence>
<dbReference type="AlphaFoldDB" id="E9H6M9"/>
<feature type="region of interest" description="Disordered" evidence="1">
    <location>
        <begin position="179"/>
        <end position="199"/>
    </location>
</feature>
<dbReference type="InParanoid" id="E9H6M9"/>
<keyword evidence="3" id="KW-1185">Reference proteome</keyword>
<sequence>MKFGVQDLIVWAAVIVNSFGIDAIHFRSVGKNYNINYNSNTNTNLDWSRLYQTIVEQLYGSEIKAPLSALCSAGGQCSQFYEHFTASFSSDQGEFEEDYFYDDIANEDTLSPEEASGDLPFTTPEGDHVVKLMPISDDENKLEVVELDAVEAPAALSAVPPVNQSGQIISLDSIRVANSSEQESDPLLKTFNQTLSDDS</sequence>
<dbReference type="EMBL" id="GL732598">
    <property type="protein sequence ID" value="EFX72538.1"/>
    <property type="molecule type" value="Genomic_DNA"/>
</dbReference>
<dbReference type="OrthoDB" id="10340432at2759"/>
<feature type="compositionally biased region" description="Polar residues" evidence="1">
    <location>
        <begin position="190"/>
        <end position="199"/>
    </location>
</feature>
<proteinExistence type="predicted"/>
<reference evidence="2 3" key="1">
    <citation type="journal article" date="2011" name="Science">
        <title>The ecoresponsive genome of Daphnia pulex.</title>
        <authorList>
            <person name="Colbourne J.K."/>
            <person name="Pfrender M.E."/>
            <person name="Gilbert D."/>
            <person name="Thomas W.K."/>
            <person name="Tucker A."/>
            <person name="Oakley T.H."/>
            <person name="Tokishita S."/>
            <person name="Aerts A."/>
            <person name="Arnold G.J."/>
            <person name="Basu M.K."/>
            <person name="Bauer D.J."/>
            <person name="Caceres C.E."/>
            <person name="Carmel L."/>
            <person name="Casola C."/>
            <person name="Choi J.H."/>
            <person name="Detter J.C."/>
            <person name="Dong Q."/>
            <person name="Dusheyko S."/>
            <person name="Eads B.D."/>
            <person name="Frohlich T."/>
            <person name="Geiler-Samerotte K.A."/>
            <person name="Gerlach D."/>
            <person name="Hatcher P."/>
            <person name="Jogdeo S."/>
            <person name="Krijgsveld J."/>
            <person name="Kriventseva E.V."/>
            <person name="Kultz D."/>
            <person name="Laforsch C."/>
            <person name="Lindquist E."/>
            <person name="Lopez J."/>
            <person name="Manak J.R."/>
            <person name="Muller J."/>
            <person name="Pangilinan J."/>
            <person name="Patwardhan R.P."/>
            <person name="Pitluck S."/>
            <person name="Pritham E.J."/>
            <person name="Rechtsteiner A."/>
            <person name="Rho M."/>
            <person name="Rogozin I.B."/>
            <person name="Sakarya O."/>
            <person name="Salamov A."/>
            <person name="Schaack S."/>
            <person name="Shapiro H."/>
            <person name="Shiga Y."/>
            <person name="Skalitzky C."/>
            <person name="Smith Z."/>
            <person name="Souvorov A."/>
            <person name="Sung W."/>
            <person name="Tang Z."/>
            <person name="Tsuchiya D."/>
            <person name="Tu H."/>
            <person name="Vos H."/>
            <person name="Wang M."/>
            <person name="Wolf Y.I."/>
            <person name="Yamagata H."/>
            <person name="Yamada T."/>
            <person name="Ye Y."/>
            <person name="Shaw J.R."/>
            <person name="Andrews J."/>
            <person name="Crease T.J."/>
            <person name="Tang H."/>
            <person name="Lucas S.M."/>
            <person name="Robertson H.M."/>
            <person name="Bork P."/>
            <person name="Koonin E.V."/>
            <person name="Zdobnov E.M."/>
            <person name="Grigoriev I.V."/>
            <person name="Lynch M."/>
            <person name="Boore J.L."/>
        </authorList>
    </citation>
    <scope>NUCLEOTIDE SEQUENCE [LARGE SCALE GENOMIC DNA]</scope>
</reference>
<gene>
    <name evidence="2" type="ORF">DAPPUDRAFT_326073</name>
</gene>
<evidence type="ECO:0000313" key="2">
    <source>
        <dbReference type="EMBL" id="EFX72538.1"/>
    </source>
</evidence>
<dbReference type="KEGG" id="dpx:DAPPUDRAFT_326073"/>
<name>E9H6M9_DAPPU</name>
<protein>
    <submittedName>
        <fullName evidence="2">Uncharacterized protein</fullName>
    </submittedName>
</protein>